<feature type="compositionally biased region" description="Low complexity" evidence="1">
    <location>
        <begin position="49"/>
        <end position="67"/>
    </location>
</feature>
<dbReference type="PROSITE" id="PS00018">
    <property type="entry name" value="EF_HAND_1"/>
    <property type="match status" value="1"/>
</dbReference>
<dbReference type="InterPro" id="IPR002048">
    <property type="entry name" value="EF_hand_dom"/>
</dbReference>
<accession>A0A8J7LZ98</accession>
<feature type="domain" description="EF-hand" evidence="2">
    <location>
        <begin position="15"/>
        <end position="50"/>
    </location>
</feature>
<protein>
    <submittedName>
        <fullName evidence="3">EF-hand domain-containing protein</fullName>
    </submittedName>
</protein>
<dbReference type="EMBL" id="JAEMHM010000014">
    <property type="protein sequence ID" value="MBJ6726442.1"/>
    <property type="molecule type" value="Genomic_DNA"/>
</dbReference>
<dbReference type="AlphaFoldDB" id="A0A8J7LZ98"/>
<comment type="caution">
    <text evidence="3">The sequence shown here is derived from an EMBL/GenBank/DDBJ whole genome shotgun (WGS) entry which is preliminary data.</text>
</comment>
<feature type="compositionally biased region" description="Polar residues" evidence="1">
    <location>
        <begin position="99"/>
        <end position="108"/>
    </location>
</feature>
<proteinExistence type="predicted"/>
<evidence type="ECO:0000256" key="1">
    <source>
        <dbReference type="SAM" id="MobiDB-lite"/>
    </source>
</evidence>
<name>A0A8J7LZ98_9BACT</name>
<sequence length="280" mass="28814">MVGSVGSSGGFDLTKMMQMQKKMFAAMDSDGDGTVSKGEMTSFIQNLESGDSQSSSSSSTSSSTDVSSLVDSIFNNADSDGNGLLSLQESEANLAKVAQQMQSQSSTGGAQGPDGGKRSQMKENFDAIGSALDSGNLDDAQAAFQKLQENAPSNGNQPQEITDLSNALSSGDLDAAKEAYSQIKEKMAQGPHGAPPDGGSGQTQSTSKENELFKSLISMMSSDQSSDSSSSSSDSSSSTSSTSASGLKDLLASAVQNYMQWSNAYAQSSNSTLLSSSLYG</sequence>
<dbReference type="Pfam" id="PF13499">
    <property type="entry name" value="EF-hand_7"/>
    <property type="match status" value="1"/>
</dbReference>
<dbReference type="CDD" id="cd00051">
    <property type="entry name" value="EFh"/>
    <property type="match status" value="1"/>
</dbReference>
<feature type="region of interest" description="Disordered" evidence="1">
    <location>
        <begin position="28"/>
        <end position="67"/>
    </location>
</feature>
<evidence type="ECO:0000313" key="4">
    <source>
        <dbReference type="Proteomes" id="UP000636888"/>
    </source>
</evidence>
<dbReference type="SUPFAM" id="SSF47473">
    <property type="entry name" value="EF-hand"/>
    <property type="match status" value="1"/>
</dbReference>
<feature type="region of interest" description="Disordered" evidence="1">
    <location>
        <begin position="95"/>
        <end position="139"/>
    </location>
</feature>
<dbReference type="RefSeq" id="WP_199385358.1">
    <property type="nucleotide sequence ID" value="NZ_JAEMHM010000014.1"/>
</dbReference>
<organism evidence="3 4">
    <name type="scientific">Geomesophilobacter sediminis</name>
    <dbReference type="NCBI Taxonomy" id="2798584"/>
    <lineage>
        <taxon>Bacteria</taxon>
        <taxon>Pseudomonadati</taxon>
        <taxon>Thermodesulfobacteriota</taxon>
        <taxon>Desulfuromonadia</taxon>
        <taxon>Geobacterales</taxon>
        <taxon>Geobacteraceae</taxon>
        <taxon>Geomesophilobacter</taxon>
    </lineage>
</organism>
<dbReference type="PROSITE" id="PS50222">
    <property type="entry name" value="EF_HAND_2"/>
    <property type="match status" value="1"/>
</dbReference>
<dbReference type="SMART" id="SM00054">
    <property type="entry name" value="EFh"/>
    <property type="match status" value="2"/>
</dbReference>
<gene>
    <name evidence="3" type="ORF">JFN93_17160</name>
</gene>
<feature type="compositionally biased region" description="Basic and acidic residues" evidence="1">
    <location>
        <begin position="115"/>
        <end position="125"/>
    </location>
</feature>
<reference evidence="3" key="1">
    <citation type="submission" date="2020-12" db="EMBL/GenBank/DDBJ databases">
        <title>Geomonas sp. Red875, isolated from river sediment.</title>
        <authorList>
            <person name="Xu Z."/>
            <person name="Zhang Z."/>
            <person name="Masuda Y."/>
            <person name="Itoh H."/>
            <person name="Senoo K."/>
        </authorList>
    </citation>
    <scope>NUCLEOTIDE SEQUENCE</scope>
    <source>
        <strain evidence="3">Red875</strain>
    </source>
</reference>
<dbReference type="Gene3D" id="1.10.238.10">
    <property type="entry name" value="EF-hand"/>
    <property type="match status" value="1"/>
</dbReference>
<dbReference type="InterPro" id="IPR018247">
    <property type="entry name" value="EF_Hand_1_Ca_BS"/>
</dbReference>
<keyword evidence="4" id="KW-1185">Reference proteome</keyword>
<dbReference type="GO" id="GO:0005509">
    <property type="term" value="F:calcium ion binding"/>
    <property type="evidence" value="ECO:0007669"/>
    <property type="project" value="InterPro"/>
</dbReference>
<feature type="compositionally biased region" description="Low complexity" evidence="1">
    <location>
        <begin position="218"/>
        <end position="245"/>
    </location>
</feature>
<evidence type="ECO:0000259" key="2">
    <source>
        <dbReference type="PROSITE" id="PS50222"/>
    </source>
</evidence>
<dbReference type="InterPro" id="IPR011992">
    <property type="entry name" value="EF-hand-dom_pair"/>
</dbReference>
<dbReference type="Proteomes" id="UP000636888">
    <property type="component" value="Unassembled WGS sequence"/>
</dbReference>
<feature type="region of interest" description="Disordered" evidence="1">
    <location>
        <begin position="178"/>
        <end position="245"/>
    </location>
</feature>
<evidence type="ECO:0000313" key="3">
    <source>
        <dbReference type="EMBL" id="MBJ6726442.1"/>
    </source>
</evidence>